<accession>A0A5P1FLB9</accession>
<evidence type="ECO:0000313" key="2">
    <source>
        <dbReference type="EMBL" id="ONK78932.1"/>
    </source>
</evidence>
<name>A0A5P1FLB9_ASPOF</name>
<dbReference type="OrthoDB" id="691051at2759"/>
<dbReference type="Pfam" id="PF03478">
    <property type="entry name" value="Beta-prop_KIB1-4"/>
    <property type="match status" value="1"/>
</dbReference>
<dbReference type="EMBL" id="CM007381">
    <property type="protein sequence ID" value="ONK78932.1"/>
    <property type="molecule type" value="Genomic_DNA"/>
</dbReference>
<dbReference type="Proteomes" id="UP000243459">
    <property type="component" value="Chromosome 1"/>
</dbReference>
<proteinExistence type="predicted"/>
<gene>
    <name evidence="2" type="ORF">A4U43_C01F1130</name>
</gene>
<dbReference type="OMA" id="ILMVRIM"/>
<keyword evidence="3" id="KW-1185">Reference proteome</keyword>
<dbReference type="Gramene" id="ONK78932">
    <property type="protein sequence ID" value="ONK78932"/>
    <property type="gene ID" value="A4U43_C01F1130"/>
</dbReference>
<protein>
    <recommendedName>
        <fullName evidence="1">KIB1-4 beta-propeller domain-containing protein</fullName>
    </recommendedName>
</protein>
<reference evidence="3" key="1">
    <citation type="journal article" date="2017" name="Nat. Commun.">
        <title>The asparagus genome sheds light on the origin and evolution of a young Y chromosome.</title>
        <authorList>
            <person name="Harkess A."/>
            <person name="Zhou J."/>
            <person name="Xu C."/>
            <person name="Bowers J.E."/>
            <person name="Van der Hulst R."/>
            <person name="Ayyampalayam S."/>
            <person name="Mercati F."/>
            <person name="Riccardi P."/>
            <person name="McKain M.R."/>
            <person name="Kakrana A."/>
            <person name="Tang H."/>
            <person name="Ray J."/>
            <person name="Groenendijk J."/>
            <person name="Arikit S."/>
            <person name="Mathioni S.M."/>
            <person name="Nakano M."/>
            <person name="Shan H."/>
            <person name="Telgmann-Rauber A."/>
            <person name="Kanno A."/>
            <person name="Yue Z."/>
            <person name="Chen H."/>
            <person name="Li W."/>
            <person name="Chen Y."/>
            <person name="Xu X."/>
            <person name="Zhang Y."/>
            <person name="Luo S."/>
            <person name="Chen H."/>
            <person name="Gao J."/>
            <person name="Mao Z."/>
            <person name="Pires J.C."/>
            <person name="Luo M."/>
            <person name="Kudrna D."/>
            <person name="Wing R.A."/>
            <person name="Meyers B.C."/>
            <person name="Yi K."/>
            <person name="Kong H."/>
            <person name="Lavrijsen P."/>
            <person name="Sunseri F."/>
            <person name="Falavigna A."/>
            <person name="Ye Y."/>
            <person name="Leebens-Mack J.H."/>
            <person name="Chen G."/>
        </authorList>
    </citation>
    <scope>NUCLEOTIDE SEQUENCE [LARGE SCALE GENOMIC DNA]</scope>
    <source>
        <strain evidence="3">cv. DH0086</strain>
    </source>
</reference>
<dbReference type="InterPro" id="IPR005174">
    <property type="entry name" value="KIB1-4_b-propeller"/>
</dbReference>
<dbReference type="PANTHER" id="PTHR33127:SF95">
    <property type="entry name" value="DUF295 DOMAIN-CONTAINING PROTEIN"/>
    <property type="match status" value="1"/>
</dbReference>
<dbReference type="PANTHER" id="PTHR33127">
    <property type="entry name" value="TRANSMEMBRANE PROTEIN"/>
    <property type="match status" value="1"/>
</dbReference>
<dbReference type="AlphaFoldDB" id="A0A5P1FLB9"/>
<evidence type="ECO:0000259" key="1">
    <source>
        <dbReference type="Pfam" id="PF03478"/>
    </source>
</evidence>
<sequence length="364" mass="40500">MADLAGSLLGEHPRAPSSLRLRPLLVAGGYRPNATTPAALPGPLLRCSIVLVSVGSRYQEILSCYQEIVSCYSPFEDKIFTFPVPFEDRSFGVPVPFCALFFRGWLLSFDSVNLVLWNPVSGDKIELPQLIHGRDAPRFRDGVVAISPPPHYLVSIALYPTVFLLRWFDSDWVELNLPEVAARRVSEAAVSISGKHYHTLSALELYPWVGSQDLLVVDALATPPTFQFFEMELLRRTAVKTLHGITHLVEFGEEPLLVKEILGYGTIPVGFEVYRADLDRKMWVKVESVGDNRVIVIHWVQSVSLLAADIGARGNCIYFATGENSGQGPWKVFDLGTRKMTDLQLPSATQFRNLAQLLFVPSLC</sequence>
<feature type="domain" description="KIB1-4 beta-propeller" evidence="1">
    <location>
        <begin position="73"/>
        <end position="326"/>
    </location>
</feature>
<evidence type="ECO:0000313" key="3">
    <source>
        <dbReference type="Proteomes" id="UP000243459"/>
    </source>
</evidence>
<organism evidence="2 3">
    <name type="scientific">Asparagus officinalis</name>
    <name type="common">Garden asparagus</name>
    <dbReference type="NCBI Taxonomy" id="4686"/>
    <lineage>
        <taxon>Eukaryota</taxon>
        <taxon>Viridiplantae</taxon>
        <taxon>Streptophyta</taxon>
        <taxon>Embryophyta</taxon>
        <taxon>Tracheophyta</taxon>
        <taxon>Spermatophyta</taxon>
        <taxon>Magnoliopsida</taxon>
        <taxon>Liliopsida</taxon>
        <taxon>Asparagales</taxon>
        <taxon>Asparagaceae</taxon>
        <taxon>Asparagoideae</taxon>
        <taxon>Asparagus</taxon>
    </lineage>
</organism>